<gene>
    <name evidence="1" type="ORF">HPB50_007295</name>
</gene>
<dbReference type="Proteomes" id="UP000821845">
    <property type="component" value="Chromosome 9"/>
</dbReference>
<evidence type="ECO:0000313" key="2">
    <source>
        <dbReference type="Proteomes" id="UP000821845"/>
    </source>
</evidence>
<accession>A0ACB7RM79</accession>
<keyword evidence="2" id="KW-1185">Reference proteome</keyword>
<dbReference type="EMBL" id="CM023489">
    <property type="protein sequence ID" value="KAH6921997.1"/>
    <property type="molecule type" value="Genomic_DNA"/>
</dbReference>
<name>A0ACB7RM79_HYAAI</name>
<comment type="caution">
    <text evidence="1">The sequence shown here is derived from an EMBL/GenBank/DDBJ whole genome shotgun (WGS) entry which is preliminary data.</text>
</comment>
<evidence type="ECO:0000313" key="1">
    <source>
        <dbReference type="EMBL" id="KAH6921997.1"/>
    </source>
</evidence>
<sequence>MDECSFAWPLPDGGASEAQLEDVNLEIKPGSLVGVVGFVGSGKSSLLAAMLGDMHVIEGKVTCTGRTAFAPQLPVLHNMTVRDNILYGREMDTAFYQRVIQCCQLTNDINSMAAADMSEVGEKGSNLSGGQKQRISIARAVYSNSDVYLLDDPLSALDPVVASRVFRDVIGKKGLLKHKTRIMVCNQGKYLHHMDNLILVDKKRIKVYDKLEDLINDPKSPQNFREALQDQTAQLLTKNECEKPGQYTRLTHGNGQYGIKDQVVNVPIEVPKLVQCLPHNVPEDAAIDVHIKRRLVNKASYKCGLVKRSNIHACLKHIDTTPPYKHVNMKIDWSRLTQFDGDEAECDDDEIERLPEITDLDGPVQAVIALNAVSRTLVYGVSNNVHAMNYSDRIEDNDVDGRLTQDELGKSSKTGWQLLCKLLCLTRWPAVTGVVAFMGAACAFGAQQVWIKWGTDSAAGGVTTSSPSGQQQWVEILVLLCLTDVLLRAAGSVLLAMSARRLSRSLHSDMLSHVLQSPVTFFDESPRGRILNRLSTDIDYVDARTFLSGKQCVQNTLLTLAKIAVVGTQTPSVVGVTAVVALLVCYGLFAAVQASHICRYVESLAMSRLLQHVTETVDALSSVRTYGAVDRFARHFYRLTDAMMRGYACFGANYGFVRTLTSATGFIVVICTLLTTVVFAGPDGPDPASVGLALSAACSIPLSLMSLCIMLFNVLQMIVSFERCVEYTELPPEIDVPASESESDAPPNVLPSVWPSSGMIEFQNYSASYRPGVHPDVLKDVTFVVKPMEKIGVVGRTGAGKSSLVLALLRMLRPSKGRILIDGVDIANVPLRKIRRSITVIPQDPSLVRGTLRTNLDPTNSHSDEDIWQALQRSHLSKVVSSDPKGLLLETTDGGTNLSVGQRQLVCLARALLRQSKILLLDEATSQMDGDTDRLIQETLRDAFANCTLLTVAHRIHTVLDYDRILVLQEGRVREFDSVATLLSDTSSAFYSMAVEAGISIPTRTADLISADL</sequence>
<proteinExistence type="predicted"/>
<reference evidence="1" key="1">
    <citation type="submission" date="2020-05" db="EMBL/GenBank/DDBJ databases">
        <title>Large-scale comparative analyses of tick genomes elucidate their genetic diversity and vector capacities.</title>
        <authorList>
            <person name="Jia N."/>
            <person name="Wang J."/>
            <person name="Shi W."/>
            <person name="Du L."/>
            <person name="Sun Y."/>
            <person name="Zhan W."/>
            <person name="Jiang J."/>
            <person name="Wang Q."/>
            <person name="Zhang B."/>
            <person name="Ji P."/>
            <person name="Sakyi L.B."/>
            <person name="Cui X."/>
            <person name="Yuan T."/>
            <person name="Jiang B."/>
            <person name="Yang W."/>
            <person name="Lam T.T.-Y."/>
            <person name="Chang Q."/>
            <person name="Ding S."/>
            <person name="Wang X."/>
            <person name="Zhu J."/>
            <person name="Ruan X."/>
            <person name="Zhao L."/>
            <person name="Wei J."/>
            <person name="Que T."/>
            <person name="Du C."/>
            <person name="Cheng J."/>
            <person name="Dai P."/>
            <person name="Han X."/>
            <person name="Huang E."/>
            <person name="Gao Y."/>
            <person name="Liu J."/>
            <person name="Shao H."/>
            <person name="Ye R."/>
            <person name="Li L."/>
            <person name="Wei W."/>
            <person name="Wang X."/>
            <person name="Wang C."/>
            <person name="Yang T."/>
            <person name="Huo Q."/>
            <person name="Li W."/>
            <person name="Guo W."/>
            <person name="Chen H."/>
            <person name="Zhou L."/>
            <person name="Ni X."/>
            <person name="Tian J."/>
            <person name="Zhou Y."/>
            <person name="Sheng Y."/>
            <person name="Liu T."/>
            <person name="Pan Y."/>
            <person name="Xia L."/>
            <person name="Li J."/>
            <person name="Zhao F."/>
            <person name="Cao W."/>
        </authorList>
    </citation>
    <scope>NUCLEOTIDE SEQUENCE</scope>
    <source>
        <strain evidence="1">Hyas-2018</strain>
    </source>
</reference>
<organism evidence="1 2">
    <name type="scientific">Hyalomma asiaticum</name>
    <name type="common">Tick</name>
    <dbReference type="NCBI Taxonomy" id="266040"/>
    <lineage>
        <taxon>Eukaryota</taxon>
        <taxon>Metazoa</taxon>
        <taxon>Ecdysozoa</taxon>
        <taxon>Arthropoda</taxon>
        <taxon>Chelicerata</taxon>
        <taxon>Arachnida</taxon>
        <taxon>Acari</taxon>
        <taxon>Parasitiformes</taxon>
        <taxon>Ixodida</taxon>
        <taxon>Ixodoidea</taxon>
        <taxon>Ixodidae</taxon>
        <taxon>Hyalomminae</taxon>
        <taxon>Hyalomma</taxon>
    </lineage>
</organism>
<protein>
    <submittedName>
        <fullName evidence="1">Uncharacterized protein</fullName>
    </submittedName>
</protein>